<organism evidence="3 4">
    <name type="scientific">Eumeta variegata</name>
    <name type="common">Bagworm moth</name>
    <name type="synonym">Eumeta japonica</name>
    <dbReference type="NCBI Taxonomy" id="151549"/>
    <lineage>
        <taxon>Eukaryota</taxon>
        <taxon>Metazoa</taxon>
        <taxon>Ecdysozoa</taxon>
        <taxon>Arthropoda</taxon>
        <taxon>Hexapoda</taxon>
        <taxon>Insecta</taxon>
        <taxon>Pterygota</taxon>
        <taxon>Neoptera</taxon>
        <taxon>Endopterygota</taxon>
        <taxon>Lepidoptera</taxon>
        <taxon>Glossata</taxon>
        <taxon>Ditrysia</taxon>
        <taxon>Tineoidea</taxon>
        <taxon>Psychidae</taxon>
        <taxon>Oiketicinae</taxon>
        <taxon>Eumeta</taxon>
    </lineage>
</organism>
<dbReference type="EMBL" id="BGZK01000040">
    <property type="protein sequence ID" value="GBP10358.1"/>
    <property type="molecule type" value="Genomic_DNA"/>
</dbReference>
<dbReference type="Proteomes" id="UP000299102">
    <property type="component" value="Unassembled WGS sequence"/>
</dbReference>
<dbReference type="AlphaFoldDB" id="A0A4C1TA53"/>
<proteinExistence type="predicted"/>
<accession>A0A4C1TA53</accession>
<comment type="caution">
    <text evidence="3">The sequence shown here is derived from an EMBL/GenBank/DDBJ whole genome shotgun (WGS) entry which is preliminary data.</text>
</comment>
<evidence type="ECO:0000256" key="2">
    <source>
        <dbReference type="SAM" id="Phobius"/>
    </source>
</evidence>
<keyword evidence="2" id="KW-1133">Transmembrane helix</keyword>
<feature type="transmembrane region" description="Helical" evidence="2">
    <location>
        <begin position="120"/>
        <end position="138"/>
    </location>
</feature>
<sequence>MNSFVSRGCCGPSVRSHAIEMRAQNELPHSIPLNDPVPRDNTAPAIRRRRSVGGRGGGGGSRPTAAFYARRIVLARKVRAESDLLEGEEQSAHTRVSLRLERALACCALLENIRAMYCRWFIGFGILNFHNAVTYIIVRKDVTLSMSRQLTMKS</sequence>
<evidence type="ECO:0000256" key="1">
    <source>
        <dbReference type="SAM" id="MobiDB-lite"/>
    </source>
</evidence>
<reference evidence="3 4" key="1">
    <citation type="journal article" date="2019" name="Commun. Biol.">
        <title>The bagworm genome reveals a unique fibroin gene that provides high tensile strength.</title>
        <authorList>
            <person name="Kono N."/>
            <person name="Nakamura H."/>
            <person name="Ohtoshi R."/>
            <person name="Tomita M."/>
            <person name="Numata K."/>
            <person name="Arakawa K."/>
        </authorList>
    </citation>
    <scope>NUCLEOTIDE SEQUENCE [LARGE SCALE GENOMIC DNA]</scope>
</reference>
<keyword evidence="4" id="KW-1185">Reference proteome</keyword>
<feature type="region of interest" description="Disordered" evidence="1">
    <location>
        <begin position="27"/>
        <end position="62"/>
    </location>
</feature>
<name>A0A4C1TA53_EUMVA</name>
<evidence type="ECO:0000313" key="4">
    <source>
        <dbReference type="Proteomes" id="UP000299102"/>
    </source>
</evidence>
<protein>
    <submittedName>
        <fullName evidence="3">Uncharacterized protein</fullName>
    </submittedName>
</protein>
<evidence type="ECO:0000313" key="3">
    <source>
        <dbReference type="EMBL" id="GBP10358.1"/>
    </source>
</evidence>
<keyword evidence="2" id="KW-0812">Transmembrane</keyword>
<keyword evidence="2" id="KW-0472">Membrane</keyword>
<gene>
    <name evidence="3" type="ORF">EVAR_5670_1</name>
</gene>